<evidence type="ECO:0000259" key="1">
    <source>
        <dbReference type="Pfam" id="PF04734"/>
    </source>
</evidence>
<dbReference type="EMBL" id="JABSTR010000001">
    <property type="protein sequence ID" value="KAH9361563.1"/>
    <property type="molecule type" value="Genomic_DNA"/>
</dbReference>
<dbReference type="OrthoDB" id="191371at2759"/>
<protein>
    <recommendedName>
        <fullName evidence="1">Neutral/alkaline non-lysosomal ceramidase N-terminal domain-containing protein</fullName>
    </recommendedName>
</protein>
<evidence type="ECO:0000313" key="3">
    <source>
        <dbReference type="Proteomes" id="UP000821853"/>
    </source>
</evidence>
<sequence length="79" mass="8356">MVKLGYAKTGQSSSGIHFRVYSRAFIIGDGASRVVIVNVDSGMIGDIVKMKVSLAVFLFTSALSGIGVSKRSIEVLATF</sequence>
<gene>
    <name evidence="2" type="ORF">HPB48_001440</name>
</gene>
<name>A0A9J6FF13_HAELO</name>
<feature type="domain" description="Neutral/alkaline non-lysosomal ceramidase N-terminal" evidence="1">
    <location>
        <begin position="4"/>
        <end position="53"/>
    </location>
</feature>
<accession>A0A9J6FF13</accession>
<dbReference type="InterPro" id="IPR031329">
    <property type="entry name" value="NEUT/ALK_ceramidase_N"/>
</dbReference>
<comment type="caution">
    <text evidence="2">The sequence shown here is derived from an EMBL/GenBank/DDBJ whole genome shotgun (WGS) entry which is preliminary data.</text>
</comment>
<evidence type="ECO:0000313" key="2">
    <source>
        <dbReference type="EMBL" id="KAH9361563.1"/>
    </source>
</evidence>
<proteinExistence type="predicted"/>
<organism evidence="2 3">
    <name type="scientific">Haemaphysalis longicornis</name>
    <name type="common">Bush tick</name>
    <dbReference type="NCBI Taxonomy" id="44386"/>
    <lineage>
        <taxon>Eukaryota</taxon>
        <taxon>Metazoa</taxon>
        <taxon>Ecdysozoa</taxon>
        <taxon>Arthropoda</taxon>
        <taxon>Chelicerata</taxon>
        <taxon>Arachnida</taxon>
        <taxon>Acari</taxon>
        <taxon>Parasitiformes</taxon>
        <taxon>Ixodida</taxon>
        <taxon>Ixodoidea</taxon>
        <taxon>Ixodidae</taxon>
        <taxon>Haemaphysalinae</taxon>
        <taxon>Haemaphysalis</taxon>
    </lineage>
</organism>
<dbReference type="Pfam" id="PF04734">
    <property type="entry name" value="Ceramidase_alk"/>
    <property type="match status" value="1"/>
</dbReference>
<dbReference type="Proteomes" id="UP000821853">
    <property type="component" value="Chromosome 1"/>
</dbReference>
<reference evidence="2 3" key="1">
    <citation type="journal article" date="2020" name="Cell">
        <title>Large-Scale Comparative Analyses of Tick Genomes Elucidate Their Genetic Diversity and Vector Capacities.</title>
        <authorList>
            <consortium name="Tick Genome and Microbiome Consortium (TIGMIC)"/>
            <person name="Jia N."/>
            <person name="Wang J."/>
            <person name="Shi W."/>
            <person name="Du L."/>
            <person name="Sun Y."/>
            <person name="Zhan W."/>
            <person name="Jiang J.F."/>
            <person name="Wang Q."/>
            <person name="Zhang B."/>
            <person name="Ji P."/>
            <person name="Bell-Sakyi L."/>
            <person name="Cui X.M."/>
            <person name="Yuan T.T."/>
            <person name="Jiang B.G."/>
            <person name="Yang W.F."/>
            <person name="Lam T.T."/>
            <person name="Chang Q.C."/>
            <person name="Ding S.J."/>
            <person name="Wang X.J."/>
            <person name="Zhu J.G."/>
            <person name="Ruan X.D."/>
            <person name="Zhao L."/>
            <person name="Wei J.T."/>
            <person name="Ye R.Z."/>
            <person name="Que T.C."/>
            <person name="Du C.H."/>
            <person name="Zhou Y.H."/>
            <person name="Cheng J.X."/>
            <person name="Dai P.F."/>
            <person name="Guo W.B."/>
            <person name="Han X.H."/>
            <person name="Huang E.J."/>
            <person name="Li L.F."/>
            <person name="Wei W."/>
            <person name="Gao Y.C."/>
            <person name="Liu J.Z."/>
            <person name="Shao H.Z."/>
            <person name="Wang X."/>
            <person name="Wang C.C."/>
            <person name="Yang T.C."/>
            <person name="Huo Q.B."/>
            <person name="Li W."/>
            <person name="Chen H.Y."/>
            <person name="Chen S.E."/>
            <person name="Zhou L.G."/>
            <person name="Ni X.B."/>
            <person name="Tian J.H."/>
            <person name="Sheng Y."/>
            <person name="Liu T."/>
            <person name="Pan Y.S."/>
            <person name="Xia L.Y."/>
            <person name="Li J."/>
            <person name="Zhao F."/>
            <person name="Cao W.C."/>
        </authorList>
    </citation>
    <scope>NUCLEOTIDE SEQUENCE [LARGE SCALE GENOMIC DNA]</scope>
    <source>
        <strain evidence="2">HaeL-2018</strain>
    </source>
</reference>
<keyword evidence="3" id="KW-1185">Reference proteome</keyword>
<dbReference type="VEuPathDB" id="VectorBase:HLOH_063880"/>
<dbReference type="AlphaFoldDB" id="A0A9J6FF13"/>